<keyword evidence="2" id="KW-0963">Cytoplasm</keyword>
<comment type="subcellular location">
    <subcellularLocation>
        <location evidence="1">Cytoplasm</location>
    </subcellularLocation>
</comment>
<dbReference type="Pfam" id="PF13181">
    <property type="entry name" value="TPR_8"/>
    <property type="match status" value="1"/>
</dbReference>
<dbReference type="PANTHER" id="PTHR46630:SF1">
    <property type="entry name" value="TETRATRICOPEPTIDE REPEAT PROTEIN 29"/>
    <property type="match status" value="1"/>
</dbReference>
<dbReference type="SUPFAM" id="SSF48452">
    <property type="entry name" value="TPR-like"/>
    <property type="match status" value="1"/>
</dbReference>
<dbReference type="SMART" id="SM00028">
    <property type="entry name" value="TPR"/>
    <property type="match status" value="3"/>
</dbReference>
<evidence type="ECO:0000256" key="4">
    <source>
        <dbReference type="ARBA" id="ARBA00022803"/>
    </source>
</evidence>
<keyword evidence="4 6" id="KW-0802">TPR repeat</keyword>
<dbReference type="GO" id="GO:0005737">
    <property type="term" value="C:cytoplasm"/>
    <property type="evidence" value="ECO:0007669"/>
    <property type="project" value="UniProtKB-SubCell"/>
</dbReference>
<accession>A0A2A5INK6</accession>
<sequence>MESIPSPVVAIKINEWYKHIKKFNVKGAEILREEVRKELDVMEEDEQAVLYFQLMEFRHQLMLDYVQPTGEPLEKSDYLKAVEGQGKKMAGILEYYFNFFQGMYEFKTGEFIKAIVFYKRAEKRLEQVADELERAEFYYKLSEVFYHMKQTHMSMYYVGLAYNAYRSNSNFVVREINCLTVVAGNYIDLEHREKALSQLLAVLEKAKTLKNQHMIFRALHNIGSCYEGLGDNIRAISHFHQAIEIGSSIGEKVLLTYYRTAMIHLKNKEFIEGQNFYRKSLEQAEIHHDELYFILLEFMKKLFFDSANLSDILNVLEKLNNMKGYRYMEDLALEGAQFYTKSGRMDESVKLYEKVMYARKQIQRGDCSYEF</sequence>
<dbReference type="Pfam" id="PF13176">
    <property type="entry name" value="TPR_7"/>
    <property type="match status" value="1"/>
</dbReference>
<dbReference type="EMBL" id="NKHG01000114">
    <property type="protein sequence ID" value="PCK18813.1"/>
    <property type="molecule type" value="Genomic_DNA"/>
</dbReference>
<evidence type="ECO:0000313" key="7">
    <source>
        <dbReference type="EMBL" id="PCK18813.1"/>
    </source>
</evidence>
<comment type="similarity">
    <text evidence="5">Belongs to the Rap family.</text>
</comment>
<protein>
    <submittedName>
        <fullName evidence="7">Aspartate phosphatase</fullName>
    </submittedName>
</protein>
<dbReference type="Pfam" id="PF18801">
    <property type="entry name" value="RapH_N"/>
    <property type="match status" value="1"/>
</dbReference>
<dbReference type="Proteomes" id="UP000228754">
    <property type="component" value="Unassembled WGS sequence"/>
</dbReference>
<evidence type="ECO:0000256" key="1">
    <source>
        <dbReference type="ARBA" id="ARBA00004496"/>
    </source>
</evidence>
<evidence type="ECO:0000256" key="2">
    <source>
        <dbReference type="ARBA" id="ARBA00022490"/>
    </source>
</evidence>
<dbReference type="PANTHER" id="PTHR46630">
    <property type="entry name" value="TETRATRICOPEPTIDE REPEAT PROTEIN 29"/>
    <property type="match status" value="1"/>
</dbReference>
<name>A0A2A5INK6_BACPU</name>
<dbReference type="OrthoDB" id="2957368at2"/>
<feature type="repeat" description="TPR" evidence="6">
    <location>
        <begin position="216"/>
        <end position="249"/>
    </location>
</feature>
<dbReference type="InterPro" id="IPR019734">
    <property type="entry name" value="TPR_rpt"/>
</dbReference>
<proteinExistence type="inferred from homology"/>
<dbReference type="PROSITE" id="PS50005">
    <property type="entry name" value="TPR"/>
    <property type="match status" value="1"/>
</dbReference>
<dbReference type="InterPro" id="IPR011990">
    <property type="entry name" value="TPR-like_helical_dom_sf"/>
</dbReference>
<dbReference type="AlphaFoldDB" id="A0A2A5INK6"/>
<gene>
    <name evidence="7" type="ORF">CEY02_18140</name>
</gene>
<dbReference type="Gene3D" id="1.25.40.10">
    <property type="entry name" value="Tetratricopeptide repeat domain"/>
    <property type="match status" value="1"/>
</dbReference>
<organism evidence="7 8">
    <name type="scientific">Bacillus pumilus</name>
    <name type="common">Bacillus mesentericus</name>
    <dbReference type="NCBI Taxonomy" id="1408"/>
    <lineage>
        <taxon>Bacteria</taxon>
        <taxon>Bacillati</taxon>
        <taxon>Bacillota</taxon>
        <taxon>Bacilli</taxon>
        <taxon>Bacillales</taxon>
        <taxon>Bacillaceae</taxon>
        <taxon>Bacillus</taxon>
    </lineage>
</organism>
<reference evidence="7 8" key="1">
    <citation type="submission" date="2017-06" db="EMBL/GenBank/DDBJ databases">
        <title>Draft Genome Sequence of Bacillus sp Strain 36R Isolated from saline sediment at Atanasia, Sonora, Mexico.</title>
        <authorList>
            <person name="Sanchez Diaz R."/>
            <person name="Quiroz Macias M.E."/>
            <person name="Ibarra Gamez J.C."/>
            <person name="Enciso Ibarra J."/>
            <person name="Gomez Gil B."/>
            <person name="Galaviz Silva L."/>
        </authorList>
    </citation>
    <scope>NUCLEOTIDE SEQUENCE [LARGE SCALE GENOMIC DNA]</scope>
    <source>
        <strain evidence="7 8">36R_ATNSAL</strain>
    </source>
</reference>
<keyword evidence="3" id="KW-0677">Repeat</keyword>
<evidence type="ECO:0000256" key="6">
    <source>
        <dbReference type="PROSITE-ProRule" id="PRU00339"/>
    </source>
</evidence>
<dbReference type="InterPro" id="IPR051476">
    <property type="entry name" value="Bac_ResReg_Asp_Phosphatase"/>
</dbReference>
<comment type="caution">
    <text evidence="7">The sequence shown here is derived from an EMBL/GenBank/DDBJ whole genome shotgun (WGS) entry which is preliminary data.</text>
</comment>
<evidence type="ECO:0000256" key="3">
    <source>
        <dbReference type="ARBA" id="ARBA00022737"/>
    </source>
</evidence>
<evidence type="ECO:0000313" key="8">
    <source>
        <dbReference type="Proteomes" id="UP000228754"/>
    </source>
</evidence>
<evidence type="ECO:0000256" key="5">
    <source>
        <dbReference type="ARBA" id="ARBA00038253"/>
    </source>
</evidence>